<evidence type="ECO:0000259" key="8">
    <source>
        <dbReference type="Pfam" id="PF01431"/>
    </source>
</evidence>
<dbReference type="Gene3D" id="1.10.1380.10">
    <property type="entry name" value="Neutral endopeptidase , domain2"/>
    <property type="match status" value="1"/>
</dbReference>
<keyword evidence="7" id="KW-0482">Metalloprotease</keyword>
<evidence type="ECO:0000259" key="9">
    <source>
        <dbReference type="Pfam" id="PF05649"/>
    </source>
</evidence>
<keyword evidence="5" id="KW-0378">Hydrolase</keyword>
<dbReference type="GO" id="GO:0046872">
    <property type="term" value="F:metal ion binding"/>
    <property type="evidence" value="ECO:0007669"/>
    <property type="project" value="UniProtKB-KW"/>
</dbReference>
<dbReference type="Proteomes" id="UP000051500">
    <property type="component" value="Unassembled WGS sequence"/>
</dbReference>
<dbReference type="Pfam" id="PF05649">
    <property type="entry name" value="Peptidase_M13_N"/>
    <property type="match status" value="1"/>
</dbReference>
<dbReference type="STRING" id="1122146.IV53_GL000006"/>
<sequence length="640" mass="72590">MTEQKIYPVNEDLIKDDLYQAVNGAWLKDAVIPADKATTGGFADLADQIEQDLMADFQEMLTTGDIPNEPGLAEFIKYYHLALDFNERETQGATPILPYLQRIIDLKDLTDYQNQLRSLTMAGYPTAFPFHVAPDMKNTDLYTLYAEVPSLILPDKTYYQADNPSQESLLNIYQQMVAKLFELAGFSADFAQKQIAGALRFDASLAPHQKDSTERADYVKSYNKYTFADFTKFSSDLDLSFCVSELIGQTPSEIIVSEPAYYEAFTELINPETFSDYKSWMLVRMLIALSRYTTHEMRVTAGIYNRALSGSKEAMNDQKAAYYLATSQFDQVVGLYYAHKYFGAQAKADVYAMVEKMIAVYKERLENNTWLSPKTRQQAIVKLNTLGIDVGYPDKLNPLYLEFVVNEEKSLLANDAEFTKIALNKHYSRWNTKVDRTRWEMPAHMVNAYYNPSFNIIVFPAAILQAPFYSLKQSSSANFGGIGAVIAHEISHAFDNNGAQFDEFGNLNNWWTPEDLAYFEDLAQAMIDQFEGLVTEAGPVNGKLVVSENIADAGGLSCALEAAKSEPNYNLKEFFCNWARVWGMKSSLERQKLLLNVDVHAPNTLRANIQVRNLADFYTTFNINENDGMWLDPAKRIHIW</sequence>
<feature type="domain" description="Peptidase M13 C-terminal" evidence="8">
    <location>
        <begin position="447"/>
        <end position="637"/>
    </location>
</feature>
<dbReference type="InterPro" id="IPR024079">
    <property type="entry name" value="MetalloPept_cat_dom_sf"/>
</dbReference>
<reference evidence="10 11" key="1">
    <citation type="journal article" date="2015" name="Genome Announc.">
        <title>Expanding the biotechnology potential of lactobacilli through comparative genomics of 213 strains and associated genera.</title>
        <authorList>
            <person name="Sun Z."/>
            <person name="Harris H.M."/>
            <person name="McCann A."/>
            <person name="Guo C."/>
            <person name="Argimon S."/>
            <person name="Zhang W."/>
            <person name="Yang X."/>
            <person name="Jeffery I.B."/>
            <person name="Cooney J.C."/>
            <person name="Kagawa T.F."/>
            <person name="Liu W."/>
            <person name="Song Y."/>
            <person name="Salvetti E."/>
            <person name="Wrobel A."/>
            <person name="Rasinkangas P."/>
            <person name="Parkhill J."/>
            <person name="Rea M.C."/>
            <person name="O'Sullivan O."/>
            <person name="Ritari J."/>
            <person name="Douillard F.P."/>
            <person name="Paul Ross R."/>
            <person name="Yang R."/>
            <person name="Briner A.E."/>
            <person name="Felis G.E."/>
            <person name="de Vos W.M."/>
            <person name="Barrangou R."/>
            <person name="Klaenhammer T.R."/>
            <person name="Caufield P.W."/>
            <person name="Cui Y."/>
            <person name="Zhang H."/>
            <person name="O'Toole P.W."/>
        </authorList>
    </citation>
    <scope>NUCLEOTIDE SEQUENCE [LARGE SCALE GENOMIC DNA]</scope>
    <source>
        <strain evidence="10 11">DSM 22408</strain>
    </source>
</reference>
<accession>A0A0R2KRU3</accession>
<evidence type="ECO:0000256" key="7">
    <source>
        <dbReference type="ARBA" id="ARBA00023049"/>
    </source>
</evidence>
<dbReference type="InterPro" id="IPR008753">
    <property type="entry name" value="Peptidase_M13_N"/>
</dbReference>
<comment type="caution">
    <text evidence="10">The sequence shown here is derived from an EMBL/GenBank/DDBJ whole genome shotgun (WGS) entry which is preliminary data.</text>
</comment>
<evidence type="ECO:0000256" key="3">
    <source>
        <dbReference type="ARBA" id="ARBA00022670"/>
    </source>
</evidence>
<protein>
    <submittedName>
        <fullName evidence="10">Oligoendopeptidase o</fullName>
    </submittedName>
</protein>
<dbReference type="InterPro" id="IPR000718">
    <property type="entry name" value="Peptidase_M13"/>
</dbReference>
<evidence type="ECO:0000256" key="1">
    <source>
        <dbReference type="ARBA" id="ARBA00001947"/>
    </source>
</evidence>
<evidence type="ECO:0000256" key="6">
    <source>
        <dbReference type="ARBA" id="ARBA00022833"/>
    </source>
</evidence>
<dbReference type="GO" id="GO:0016485">
    <property type="term" value="P:protein processing"/>
    <property type="evidence" value="ECO:0007669"/>
    <property type="project" value="TreeGrafter"/>
</dbReference>
<dbReference type="eggNOG" id="COG3590">
    <property type="taxonomic scope" value="Bacteria"/>
</dbReference>
<dbReference type="Pfam" id="PF01431">
    <property type="entry name" value="Peptidase_M13"/>
    <property type="match status" value="1"/>
</dbReference>
<comment type="cofactor">
    <cofactor evidence="1">
        <name>Zn(2+)</name>
        <dbReference type="ChEBI" id="CHEBI:29105"/>
    </cofactor>
</comment>
<keyword evidence="11" id="KW-1185">Reference proteome</keyword>
<dbReference type="CDD" id="cd08662">
    <property type="entry name" value="M13"/>
    <property type="match status" value="1"/>
</dbReference>
<evidence type="ECO:0000256" key="5">
    <source>
        <dbReference type="ARBA" id="ARBA00022801"/>
    </source>
</evidence>
<dbReference type="InterPro" id="IPR042089">
    <property type="entry name" value="Peptidase_M13_dom_2"/>
</dbReference>
<proteinExistence type="inferred from homology"/>
<dbReference type="GO" id="GO:0004222">
    <property type="term" value="F:metalloendopeptidase activity"/>
    <property type="evidence" value="ECO:0007669"/>
    <property type="project" value="InterPro"/>
</dbReference>
<dbReference type="SUPFAM" id="SSF55486">
    <property type="entry name" value="Metalloproteases ('zincins'), catalytic domain"/>
    <property type="match status" value="1"/>
</dbReference>
<keyword evidence="3" id="KW-0645">Protease</keyword>
<dbReference type="RefSeq" id="WP_027106501.1">
    <property type="nucleotide sequence ID" value="NZ_AUHP01000012.1"/>
</dbReference>
<name>A0A0R2KRU3_9LACO</name>
<dbReference type="PANTHER" id="PTHR11733">
    <property type="entry name" value="ZINC METALLOPROTEASE FAMILY M13 NEPRILYSIN-RELATED"/>
    <property type="match status" value="1"/>
</dbReference>
<dbReference type="InterPro" id="IPR018497">
    <property type="entry name" value="Peptidase_M13_C"/>
</dbReference>
<dbReference type="PATRIC" id="fig|1122146.4.peg.8"/>
<dbReference type="EMBL" id="JQBZ01000016">
    <property type="protein sequence ID" value="KRN89290.1"/>
    <property type="molecule type" value="Genomic_DNA"/>
</dbReference>
<dbReference type="PANTHER" id="PTHR11733:SF167">
    <property type="entry name" value="FI17812P1-RELATED"/>
    <property type="match status" value="1"/>
</dbReference>
<evidence type="ECO:0000256" key="2">
    <source>
        <dbReference type="ARBA" id="ARBA00007357"/>
    </source>
</evidence>
<dbReference type="GO" id="GO:0005886">
    <property type="term" value="C:plasma membrane"/>
    <property type="evidence" value="ECO:0007669"/>
    <property type="project" value="TreeGrafter"/>
</dbReference>
<comment type="similarity">
    <text evidence="2">Belongs to the peptidase M13 family.</text>
</comment>
<dbReference type="PRINTS" id="PR00786">
    <property type="entry name" value="NEPRILYSIN"/>
</dbReference>
<organism evidence="10 11">
    <name type="scientific">Ligilactobacillus ceti DSM 22408</name>
    <dbReference type="NCBI Taxonomy" id="1122146"/>
    <lineage>
        <taxon>Bacteria</taxon>
        <taxon>Bacillati</taxon>
        <taxon>Bacillota</taxon>
        <taxon>Bacilli</taxon>
        <taxon>Lactobacillales</taxon>
        <taxon>Lactobacillaceae</taxon>
        <taxon>Ligilactobacillus</taxon>
    </lineage>
</organism>
<gene>
    <name evidence="10" type="ORF">IV53_GL000006</name>
</gene>
<evidence type="ECO:0000313" key="10">
    <source>
        <dbReference type="EMBL" id="KRN89290.1"/>
    </source>
</evidence>
<dbReference type="PROSITE" id="PS51885">
    <property type="entry name" value="NEPRILYSIN"/>
    <property type="match status" value="1"/>
</dbReference>
<evidence type="ECO:0000256" key="4">
    <source>
        <dbReference type="ARBA" id="ARBA00022723"/>
    </source>
</evidence>
<dbReference type="OrthoDB" id="9775677at2"/>
<keyword evidence="6" id="KW-0862">Zinc</keyword>
<dbReference type="AlphaFoldDB" id="A0A0R2KRU3"/>
<dbReference type="Gene3D" id="3.40.390.10">
    <property type="entry name" value="Collagenase (Catalytic Domain)"/>
    <property type="match status" value="1"/>
</dbReference>
<feature type="domain" description="Peptidase M13 N-terminal" evidence="9">
    <location>
        <begin position="15"/>
        <end position="393"/>
    </location>
</feature>
<keyword evidence="4" id="KW-0479">Metal-binding</keyword>
<evidence type="ECO:0000313" key="11">
    <source>
        <dbReference type="Proteomes" id="UP000051500"/>
    </source>
</evidence>